<feature type="chain" id="PRO_5042125216" description="Glycoprotein-N-acetylgalactosamine 3-beta-galactosyltransferase 1" evidence="20">
    <location>
        <begin position="21"/>
        <end position="362"/>
    </location>
</feature>
<comment type="similarity">
    <text evidence="4">Belongs to the glycosyltransferase 31 family. Beta3-Gal-T subfamily.</text>
</comment>
<evidence type="ECO:0000256" key="1">
    <source>
        <dbReference type="ARBA" id="ARBA00001936"/>
    </source>
</evidence>
<keyword evidence="16" id="KW-0325">Glycoprotein</keyword>
<comment type="subunit">
    <text evidence="5">Homodimer; disulfide-linked.</text>
</comment>
<keyword evidence="9" id="KW-0812">Transmembrane</keyword>
<dbReference type="PANTHER" id="PTHR23033">
    <property type="entry name" value="BETA1,3-GALACTOSYLTRANSFERASE"/>
    <property type="match status" value="1"/>
</dbReference>
<evidence type="ECO:0000256" key="19">
    <source>
        <dbReference type="ARBA" id="ARBA00059245"/>
    </source>
</evidence>
<dbReference type="PANTHER" id="PTHR23033:SF14">
    <property type="entry name" value="GLYCOPROTEIN-N-ACETYLGALACTOSAMINE 3-BETA-GALACTOSYLTRANSFERASE 1-RELATED"/>
    <property type="match status" value="1"/>
</dbReference>
<organism evidence="22 23">
    <name type="scientific">Paralvinella palmiformis</name>
    <dbReference type="NCBI Taxonomy" id="53620"/>
    <lineage>
        <taxon>Eukaryota</taxon>
        <taxon>Metazoa</taxon>
        <taxon>Spiralia</taxon>
        <taxon>Lophotrochozoa</taxon>
        <taxon>Annelida</taxon>
        <taxon>Polychaeta</taxon>
        <taxon>Sedentaria</taxon>
        <taxon>Canalipalpata</taxon>
        <taxon>Terebellida</taxon>
        <taxon>Terebelliformia</taxon>
        <taxon>Alvinellidae</taxon>
        <taxon>Paralvinella</taxon>
    </lineage>
</organism>
<evidence type="ECO:0000256" key="8">
    <source>
        <dbReference type="ARBA" id="ARBA00022679"/>
    </source>
</evidence>
<dbReference type="GO" id="GO:0016020">
    <property type="term" value="C:membrane"/>
    <property type="evidence" value="ECO:0007669"/>
    <property type="project" value="UniProtKB-SubCell"/>
</dbReference>
<dbReference type="FunFam" id="3.90.550.50:FF:000017">
    <property type="entry name" value="Glycoprotein-N-acetylgalactosamine 3-beta-galactosyltransferase 1"/>
    <property type="match status" value="1"/>
</dbReference>
<evidence type="ECO:0000256" key="2">
    <source>
        <dbReference type="ARBA" id="ARBA00004606"/>
    </source>
</evidence>
<evidence type="ECO:0000256" key="7">
    <source>
        <dbReference type="ARBA" id="ARBA00022676"/>
    </source>
</evidence>
<feature type="signal peptide" evidence="20">
    <location>
        <begin position="1"/>
        <end position="20"/>
    </location>
</feature>
<keyword evidence="11" id="KW-0547">Nucleotide-binding</keyword>
<keyword evidence="13" id="KW-1133">Transmembrane helix</keyword>
<evidence type="ECO:0000256" key="5">
    <source>
        <dbReference type="ARBA" id="ARBA00011748"/>
    </source>
</evidence>
<protein>
    <recommendedName>
        <fullName evidence="18">Glycoprotein-N-acetylgalactosamine 3-beta-galactosyltransferase 1</fullName>
        <ecNumber evidence="6">2.4.1.122</ecNumber>
    </recommendedName>
</protein>
<comment type="function">
    <text evidence="19">Glycosyltransferase that generates the core 1 O-glycan Gal-beta1-3GalNAc-alpha1-Ser/Thr (T antigen), which is a precursor for many extended O-glycans in glycoproteins.</text>
</comment>
<dbReference type="Gene3D" id="3.90.550.50">
    <property type="match status" value="1"/>
</dbReference>
<comment type="cofactor">
    <cofactor evidence="1">
        <name>Mn(2+)</name>
        <dbReference type="ChEBI" id="CHEBI:29035"/>
    </cofactor>
</comment>
<dbReference type="InterPro" id="IPR026050">
    <property type="entry name" value="C1GALT1/C1GALT1_chp1"/>
</dbReference>
<evidence type="ECO:0000256" key="16">
    <source>
        <dbReference type="ARBA" id="ARBA00023180"/>
    </source>
</evidence>
<evidence type="ECO:0000256" key="10">
    <source>
        <dbReference type="ARBA" id="ARBA00022723"/>
    </source>
</evidence>
<gene>
    <name evidence="22" type="ORF">LSH36_235g04034</name>
</gene>
<evidence type="ECO:0000256" key="12">
    <source>
        <dbReference type="ARBA" id="ARBA00022968"/>
    </source>
</evidence>
<keyword evidence="10" id="KW-0479">Metal-binding</keyword>
<keyword evidence="7" id="KW-0328">Glycosyltransferase</keyword>
<dbReference type="Proteomes" id="UP001208570">
    <property type="component" value="Unassembled WGS sequence"/>
</dbReference>
<evidence type="ECO:0000259" key="21">
    <source>
        <dbReference type="Pfam" id="PF02434"/>
    </source>
</evidence>
<dbReference type="EC" id="2.4.1.122" evidence="6"/>
<dbReference type="AlphaFoldDB" id="A0AAD9JMV7"/>
<keyword evidence="12" id="KW-0735">Signal-anchor</keyword>
<feature type="domain" description="Fringe-like glycosyltransferase" evidence="21">
    <location>
        <begin position="106"/>
        <end position="273"/>
    </location>
</feature>
<evidence type="ECO:0000256" key="20">
    <source>
        <dbReference type="SAM" id="SignalP"/>
    </source>
</evidence>
<comment type="pathway">
    <text evidence="3">Protein modification; protein glycosylation.</text>
</comment>
<keyword evidence="17" id="KW-0464">Manganese</keyword>
<evidence type="ECO:0000256" key="18">
    <source>
        <dbReference type="ARBA" id="ARBA00040898"/>
    </source>
</evidence>
<keyword evidence="20" id="KW-0732">Signal</keyword>
<keyword evidence="14" id="KW-0472">Membrane</keyword>
<evidence type="ECO:0000256" key="6">
    <source>
        <dbReference type="ARBA" id="ARBA00012557"/>
    </source>
</evidence>
<dbReference type="GO" id="GO:0000166">
    <property type="term" value="F:nucleotide binding"/>
    <property type="evidence" value="ECO:0007669"/>
    <property type="project" value="UniProtKB-KW"/>
</dbReference>
<comment type="caution">
    <text evidence="22">The sequence shown here is derived from an EMBL/GenBank/DDBJ whole genome shotgun (WGS) entry which is preliminary data.</text>
</comment>
<dbReference type="EMBL" id="JAODUP010000235">
    <property type="protein sequence ID" value="KAK2155646.1"/>
    <property type="molecule type" value="Genomic_DNA"/>
</dbReference>
<keyword evidence="8" id="KW-0808">Transferase</keyword>
<evidence type="ECO:0000256" key="14">
    <source>
        <dbReference type="ARBA" id="ARBA00023136"/>
    </source>
</evidence>
<accession>A0AAD9JMV7</accession>
<comment type="subcellular location">
    <subcellularLocation>
        <location evidence="2">Membrane</location>
        <topology evidence="2">Single-pass type II membrane protein</topology>
    </subcellularLocation>
</comment>
<dbReference type="InterPro" id="IPR003378">
    <property type="entry name" value="Fringe-like_glycosylTrfase"/>
</dbReference>
<evidence type="ECO:0000256" key="17">
    <source>
        <dbReference type="ARBA" id="ARBA00023211"/>
    </source>
</evidence>
<keyword evidence="15" id="KW-1015">Disulfide bond</keyword>
<name>A0AAD9JMV7_9ANNE</name>
<sequence>MFPRLRHRTAACFIIGLVFGYQMATNKEAFFENGALSYADRVNGFDDVGTPIVDVGSNGSRHDGSDWKAGNLDVGNITDVIRFSDLQQHKADDDTIARGLYQSVRILCWVMTSPSNLQKRASHVRETWGRRCNVLLFMSDAEDPDFPAIGLNVKPGRLHLYTKTMLAFDHVYQHHLNDADWFLKADDDTYVILENLRYLLSANSPDDPVYFGHHFQMFMEQGYFSGGAGYVLSREALRRYGSRTMNACVRNNGAEDLLFGFCMERLGVKAGNSRDRLNRSRFHSLNIRNHIQGIYPEWYKKFDNYSGHKGVESISDYPISFHYVCPDDMYTLEYFTYHASVYGLMRGLQQLNPDDNSTSDHH</sequence>
<evidence type="ECO:0000256" key="4">
    <source>
        <dbReference type="ARBA" id="ARBA00006462"/>
    </source>
</evidence>
<reference evidence="22" key="1">
    <citation type="journal article" date="2023" name="Mol. Biol. Evol.">
        <title>Third-Generation Sequencing Reveals the Adaptive Role of the Epigenome in Three Deep-Sea Polychaetes.</title>
        <authorList>
            <person name="Perez M."/>
            <person name="Aroh O."/>
            <person name="Sun Y."/>
            <person name="Lan Y."/>
            <person name="Juniper S.K."/>
            <person name="Young C.R."/>
            <person name="Angers B."/>
            <person name="Qian P.Y."/>
        </authorList>
    </citation>
    <scope>NUCLEOTIDE SEQUENCE</scope>
    <source>
        <strain evidence="22">P08H-3</strain>
    </source>
</reference>
<evidence type="ECO:0000313" key="23">
    <source>
        <dbReference type="Proteomes" id="UP001208570"/>
    </source>
</evidence>
<keyword evidence="23" id="KW-1185">Reference proteome</keyword>
<dbReference type="Pfam" id="PF02434">
    <property type="entry name" value="Fringe"/>
    <property type="match status" value="1"/>
</dbReference>
<dbReference type="GO" id="GO:0016263">
    <property type="term" value="F:glycoprotein-N-acetylgalactosamine 3-beta-galactosyltransferase activity"/>
    <property type="evidence" value="ECO:0007669"/>
    <property type="project" value="UniProtKB-EC"/>
</dbReference>
<evidence type="ECO:0000256" key="13">
    <source>
        <dbReference type="ARBA" id="ARBA00022989"/>
    </source>
</evidence>
<evidence type="ECO:0000256" key="9">
    <source>
        <dbReference type="ARBA" id="ARBA00022692"/>
    </source>
</evidence>
<evidence type="ECO:0000313" key="22">
    <source>
        <dbReference type="EMBL" id="KAK2155646.1"/>
    </source>
</evidence>
<evidence type="ECO:0000256" key="11">
    <source>
        <dbReference type="ARBA" id="ARBA00022741"/>
    </source>
</evidence>
<evidence type="ECO:0000256" key="15">
    <source>
        <dbReference type="ARBA" id="ARBA00023157"/>
    </source>
</evidence>
<evidence type="ECO:0000256" key="3">
    <source>
        <dbReference type="ARBA" id="ARBA00004922"/>
    </source>
</evidence>
<dbReference type="GO" id="GO:0030145">
    <property type="term" value="F:manganese ion binding"/>
    <property type="evidence" value="ECO:0007669"/>
    <property type="project" value="UniProtKB-ARBA"/>
</dbReference>
<proteinExistence type="inferred from homology"/>